<evidence type="ECO:0000256" key="1">
    <source>
        <dbReference type="HAMAP-Rule" id="MF_00654"/>
    </source>
</evidence>
<keyword evidence="1" id="KW-0560">Oxidoreductase</keyword>
<dbReference type="InterPro" id="IPR039068">
    <property type="entry name" value="PqqC-like"/>
</dbReference>
<dbReference type="EMBL" id="CP014674">
    <property type="protein sequence ID" value="AOX17919.1"/>
    <property type="molecule type" value="Genomic_DNA"/>
</dbReference>
<dbReference type="GO" id="GO:0018189">
    <property type="term" value="P:pyrroloquinoline quinone biosynthetic process"/>
    <property type="evidence" value="ECO:0007669"/>
    <property type="project" value="UniProtKB-UniRule"/>
</dbReference>
<keyword evidence="3" id="KW-1185">Reference proteome</keyword>
<dbReference type="KEGG" id="kba:A0U89_13190"/>
<keyword evidence="1" id="KW-0884">PQQ biosynthesis</keyword>
<comment type="function">
    <text evidence="1">Ring cyclization and eight-electron oxidation of 3a-(2-amino-2-carboxyethyl)-4,5-dioxo-4,5,6,7,8,9-hexahydroquinoline-7,9-dicarboxylic-acid to PQQ.</text>
</comment>
<protein>
    <recommendedName>
        <fullName evidence="1">Pyrroloquinoline-quinone synthase</fullName>
        <ecNumber evidence="1">1.3.3.11</ecNumber>
    </recommendedName>
    <alternativeName>
        <fullName evidence="1">Coenzyme PQQ synthesis protein C</fullName>
    </alternativeName>
    <alternativeName>
        <fullName evidence="1">Pyrroloquinoline quinone biosynthesis protein C</fullName>
    </alternativeName>
</protein>
<comment type="pathway">
    <text evidence="1">Cofactor biosynthesis; pyrroloquinoline quinone biosynthesis.</text>
</comment>
<dbReference type="InterPro" id="IPR011845">
    <property type="entry name" value="PqqC"/>
</dbReference>
<dbReference type="HAMAP" id="MF_00654">
    <property type="entry name" value="PQQ_syn_PqqC"/>
    <property type="match status" value="1"/>
</dbReference>
<accession>A0A1D8UWA6</accession>
<dbReference type="NCBIfam" id="TIGR02111">
    <property type="entry name" value="PQQ_syn_pqqC"/>
    <property type="match status" value="1"/>
</dbReference>
<dbReference type="OrthoDB" id="9800756at2"/>
<sequence>MTVLSADALEARLRQIGAERYHNRHPFHRALHDGKLDRTQVQAWALNRYYYQASIPAKDASLLARLPTAELRREWRRRLEDHDGSEPNTGGVARWLALTDGLGLSRDYVQSLKGMLPATGFAVDAYVHFVRERSILAAIASSLTELFSPTIISERVSGMLRHYDFISQDTLAYFTPRLTQAPRDSDFALAYVREHARTAEQQTEVIGALEFKCAVLWSMLDALQHAYMEGHPPPGVFLGAETPEAFAA</sequence>
<dbReference type="RefSeq" id="WP_070403437.1">
    <property type="nucleotide sequence ID" value="NZ_BJVW01000005.1"/>
</dbReference>
<name>A0A1D8UWA6_9PROT</name>
<dbReference type="STRING" id="153496.A0U89_13190"/>
<dbReference type="InterPro" id="IPR016084">
    <property type="entry name" value="Haem_Oase-like_multi-hlx"/>
</dbReference>
<dbReference type="AlphaFoldDB" id="A0A1D8UWA6"/>
<proteinExistence type="inferred from homology"/>
<dbReference type="GO" id="GO:0033732">
    <property type="term" value="F:pyrroloquinoline-quinone synthase activity"/>
    <property type="evidence" value="ECO:0007669"/>
    <property type="project" value="UniProtKB-EC"/>
</dbReference>
<dbReference type="PANTHER" id="PTHR40279">
    <property type="entry name" value="PQQC-LIKE PROTEIN"/>
    <property type="match status" value="1"/>
</dbReference>
<reference evidence="2 3" key="1">
    <citation type="journal article" date="2016" name="Microb. Cell Fact.">
        <title>Dissection of exopolysaccharide biosynthesis in Kozakia baliensis.</title>
        <authorList>
            <person name="Brandt J.U."/>
            <person name="Jakob F."/>
            <person name="Behr J."/>
            <person name="Geissler A.J."/>
            <person name="Vogel R.F."/>
        </authorList>
    </citation>
    <scope>NUCLEOTIDE SEQUENCE [LARGE SCALE GENOMIC DNA]</scope>
    <source>
        <strain evidence="2 3">DSM 14400</strain>
    </source>
</reference>
<dbReference type="EC" id="1.3.3.11" evidence="1"/>
<evidence type="ECO:0000313" key="3">
    <source>
        <dbReference type="Proteomes" id="UP000179145"/>
    </source>
</evidence>
<dbReference type="UniPathway" id="UPA00539"/>
<dbReference type="eggNOG" id="COG5424">
    <property type="taxonomic scope" value="Bacteria"/>
</dbReference>
<dbReference type="Proteomes" id="UP000179145">
    <property type="component" value="Chromosome"/>
</dbReference>
<comment type="catalytic activity">
    <reaction evidence="1">
        <text>6-(2-amino-2-carboxyethyl)-7,8-dioxo-1,2,3,4,7,8-hexahydroquinoline-2,4-dicarboxylate + 3 O2 = pyrroloquinoline quinone + 2 H2O2 + 2 H2O + H(+)</text>
        <dbReference type="Rhea" id="RHEA:10692"/>
        <dbReference type="ChEBI" id="CHEBI:15377"/>
        <dbReference type="ChEBI" id="CHEBI:15378"/>
        <dbReference type="ChEBI" id="CHEBI:15379"/>
        <dbReference type="ChEBI" id="CHEBI:16240"/>
        <dbReference type="ChEBI" id="CHEBI:58442"/>
        <dbReference type="ChEBI" id="CHEBI:58778"/>
        <dbReference type="EC" id="1.3.3.11"/>
    </reaction>
</comment>
<dbReference type="Pfam" id="PF03070">
    <property type="entry name" value="TENA_THI-4"/>
    <property type="match status" value="1"/>
</dbReference>
<dbReference type="PANTHER" id="PTHR40279:SF3">
    <property type="entry name" value="4-AMINOBENZOATE SYNTHASE"/>
    <property type="match status" value="1"/>
</dbReference>
<dbReference type="InterPro" id="IPR004305">
    <property type="entry name" value="Thiaminase-2/PQQC"/>
</dbReference>
<dbReference type="SUPFAM" id="SSF48613">
    <property type="entry name" value="Heme oxygenase-like"/>
    <property type="match status" value="1"/>
</dbReference>
<evidence type="ECO:0000313" key="2">
    <source>
        <dbReference type="EMBL" id="AOX17919.1"/>
    </source>
</evidence>
<dbReference type="Gene3D" id="1.20.910.10">
    <property type="entry name" value="Heme oxygenase-like"/>
    <property type="match status" value="1"/>
</dbReference>
<gene>
    <name evidence="1" type="primary">pqqC</name>
    <name evidence="2" type="ORF">A0U89_13190</name>
</gene>
<organism evidence="2 3">
    <name type="scientific">Kozakia baliensis</name>
    <dbReference type="NCBI Taxonomy" id="153496"/>
    <lineage>
        <taxon>Bacteria</taxon>
        <taxon>Pseudomonadati</taxon>
        <taxon>Pseudomonadota</taxon>
        <taxon>Alphaproteobacteria</taxon>
        <taxon>Acetobacterales</taxon>
        <taxon>Acetobacteraceae</taxon>
        <taxon>Kozakia</taxon>
    </lineage>
</organism>
<comment type="similarity">
    <text evidence="1">Belongs to the PqqC family.</text>
</comment>